<protein>
    <recommendedName>
        <fullName evidence="3">U-box domain-containing protein</fullName>
    </recommendedName>
</protein>
<dbReference type="RefSeq" id="XP_005759630.1">
    <property type="nucleotide sequence ID" value="XM_005759573.1"/>
</dbReference>
<evidence type="ECO:0000256" key="1">
    <source>
        <dbReference type="SAM" id="Phobius"/>
    </source>
</evidence>
<dbReference type="Proteomes" id="UP000013827">
    <property type="component" value="Unassembled WGS sequence"/>
</dbReference>
<reference evidence="4" key="2">
    <citation type="submission" date="2024-10" db="UniProtKB">
        <authorList>
            <consortium name="EnsemblProtists"/>
        </authorList>
    </citation>
    <scope>IDENTIFICATION</scope>
</reference>
<accession>A0A0D3I7G6</accession>
<dbReference type="PROSITE" id="PS51698">
    <property type="entry name" value="U_BOX"/>
    <property type="match status" value="1"/>
</dbReference>
<feature type="transmembrane region" description="Helical" evidence="1">
    <location>
        <begin position="243"/>
        <end position="267"/>
    </location>
</feature>
<dbReference type="GO" id="GO:0016567">
    <property type="term" value="P:protein ubiquitination"/>
    <property type="evidence" value="ECO:0007669"/>
    <property type="project" value="InterPro"/>
</dbReference>
<dbReference type="PANTHER" id="PTHR46573:SF1">
    <property type="entry name" value="WD REPEAT, SAM AND U-BOX DOMAIN-CONTAINING PROTEIN 1"/>
    <property type="match status" value="1"/>
</dbReference>
<dbReference type="SUPFAM" id="SSF57850">
    <property type="entry name" value="RING/U-box"/>
    <property type="match status" value="1"/>
</dbReference>
<dbReference type="EnsemblProtists" id="EOD07201">
    <property type="protein sequence ID" value="EOD07201"/>
    <property type="gene ID" value="EMIHUDRAFT_198538"/>
</dbReference>
<keyword evidence="1" id="KW-0812">Transmembrane</keyword>
<feature type="chain" id="PRO_5044259796" description="U-box domain-containing protein" evidence="2">
    <location>
        <begin position="24"/>
        <end position="424"/>
    </location>
</feature>
<name>A0A0D3I7G6_EMIH1</name>
<dbReference type="AlphaFoldDB" id="A0A0D3I7G6"/>
<dbReference type="PaxDb" id="2903-EOD07201"/>
<dbReference type="SMART" id="SM00504">
    <property type="entry name" value="Ubox"/>
    <property type="match status" value="1"/>
</dbReference>
<evidence type="ECO:0000256" key="2">
    <source>
        <dbReference type="SAM" id="SignalP"/>
    </source>
</evidence>
<evidence type="ECO:0000259" key="3">
    <source>
        <dbReference type="PROSITE" id="PS51698"/>
    </source>
</evidence>
<reference evidence="5" key="1">
    <citation type="journal article" date="2013" name="Nature">
        <title>Pan genome of the phytoplankton Emiliania underpins its global distribution.</title>
        <authorList>
            <person name="Read B.A."/>
            <person name="Kegel J."/>
            <person name="Klute M.J."/>
            <person name="Kuo A."/>
            <person name="Lefebvre S.C."/>
            <person name="Maumus F."/>
            <person name="Mayer C."/>
            <person name="Miller J."/>
            <person name="Monier A."/>
            <person name="Salamov A."/>
            <person name="Young J."/>
            <person name="Aguilar M."/>
            <person name="Claverie J.M."/>
            <person name="Frickenhaus S."/>
            <person name="Gonzalez K."/>
            <person name="Herman E.K."/>
            <person name="Lin Y.C."/>
            <person name="Napier J."/>
            <person name="Ogata H."/>
            <person name="Sarno A.F."/>
            <person name="Shmutz J."/>
            <person name="Schroeder D."/>
            <person name="de Vargas C."/>
            <person name="Verret F."/>
            <person name="von Dassow P."/>
            <person name="Valentin K."/>
            <person name="Van de Peer Y."/>
            <person name="Wheeler G."/>
            <person name="Dacks J.B."/>
            <person name="Delwiche C.F."/>
            <person name="Dyhrman S.T."/>
            <person name="Glockner G."/>
            <person name="John U."/>
            <person name="Richards T."/>
            <person name="Worden A.Z."/>
            <person name="Zhang X."/>
            <person name="Grigoriev I.V."/>
            <person name="Allen A.E."/>
            <person name="Bidle K."/>
            <person name="Borodovsky M."/>
            <person name="Bowler C."/>
            <person name="Brownlee C."/>
            <person name="Cock J.M."/>
            <person name="Elias M."/>
            <person name="Gladyshev V.N."/>
            <person name="Groth M."/>
            <person name="Guda C."/>
            <person name="Hadaegh A."/>
            <person name="Iglesias-Rodriguez M.D."/>
            <person name="Jenkins J."/>
            <person name="Jones B.M."/>
            <person name="Lawson T."/>
            <person name="Leese F."/>
            <person name="Lindquist E."/>
            <person name="Lobanov A."/>
            <person name="Lomsadze A."/>
            <person name="Malik S.B."/>
            <person name="Marsh M.E."/>
            <person name="Mackinder L."/>
            <person name="Mock T."/>
            <person name="Mueller-Roeber B."/>
            <person name="Pagarete A."/>
            <person name="Parker M."/>
            <person name="Probert I."/>
            <person name="Quesneville H."/>
            <person name="Raines C."/>
            <person name="Rensing S.A."/>
            <person name="Riano-Pachon D.M."/>
            <person name="Richier S."/>
            <person name="Rokitta S."/>
            <person name="Shiraiwa Y."/>
            <person name="Soanes D.M."/>
            <person name="van der Giezen M."/>
            <person name="Wahlund T.M."/>
            <person name="Williams B."/>
            <person name="Wilson W."/>
            <person name="Wolfe G."/>
            <person name="Wurch L.L."/>
        </authorList>
    </citation>
    <scope>NUCLEOTIDE SEQUENCE</scope>
</reference>
<dbReference type="PANTHER" id="PTHR46573">
    <property type="entry name" value="WD REPEAT, SAM AND U-BOX DOMAIN-CONTAINING PROTEIN 1"/>
    <property type="match status" value="1"/>
</dbReference>
<dbReference type="GeneID" id="17253204"/>
<evidence type="ECO:0000313" key="5">
    <source>
        <dbReference type="Proteomes" id="UP000013827"/>
    </source>
</evidence>
<feature type="signal peptide" evidence="2">
    <location>
        <begin position="1"/>
        <end position="23"/>
    </location>
</feature>
<sequence length="424" mass="46186">MHPVVRMMFGSVMGMIAFGRAFGGALGGRDALGDHAAVGVRTQTCCAAQESPPAPLRTQICCAAPIQPANCTEHQTDNTPDSAADPVPHLPRLLLARKSYGLYVYCGLWMQPRSTLLELVLFDRSLLSELAANILGTTQLSDLSATLLGDASADESESAALPTWLMRTAFLFCIVISPLHFVIGLNVAGENPWWRDDPCLLLLVFIVGFEHICADLNWLCGLIQRRDPAAMARDALQRNRPRLLPLPGVQLAYLIFSQGFFHVFFFFPVHMVAGWRAIARLFPARLPAPDAENIADMIADGLQLIQRGMAMLGWIVGIDIRVAPVPAAPKHWPAALVLPDSLDSLDVPPGFVCPITHSIMTTPACTPTGESFEFSALAEWVSKSGSHPTNPSKPLSLDQLCPNLFLRSEIEQFVQDHVQAAVRP</sequence>
<dbReference type="InterPro" id="IPR003613">
    <property type="entry name" value="Ubox_domain"/>
</dbReference>
<proteinExistence type="predicted"/>
<dbReference type="KEGG" id="ehx:EMIHUDRAFT_198538"/>
<dbReference type="Gene3D" id="3.30.40.10">
    <property type="entry name" value="Zinc/RING finger domain, C3HC4 (zinc finger)"/>
    <property type="match status" value="1"/>
</dbReference>
<keyword evidence="1" id="KW-0472">Membrane</keyword>
<feature type="transmembrane region" description="Helical" evidence="1">
    <location>
        <begin position="200"/>
        <end position="223"/>
    </location>
</feature>
<feature type="transmembrane region" description="Helical" evidence="1">
    <location>
        <begin position="169"/>
        <end position="188"/>
    </location>
</feature>
<organism evidence="4 5">
    <name type="scientific">Emiliania huxleyi (strain CCMP1516)</name>
    <dbReference type="NCBI Taxonomy" id="280463"/>
    <lineage>
        <taxon>Eukaryota</taxon>
        <taxon>Haptista</taxon>
        <taxon>Haptophyta</taxon>
        <taxon>Prymnesiophyceae</taxon>
        <taxon>Isochrysidales</taxon>
        <taxon>Noelaerhabdaceae</taxon>
        <taxon>Emiliania</taxon>
    </lineage>
</organism>
<dbReference type="HOGENOM" id="CLU_648015_0_0_1"/>
<dbReference type="InterPro" id="IPR013083">
    <property type="entry name" value="Znf_RING/FYVE/PHD"/>
</dbReference>
<keyword evidence="5" id="KW-1185">Reference proteome</keyword>
<keyword evidence="1" id="KW-1133">Transmembrane helix</keyword>
<dbReference type="GO" id="GO:0004842">
    <property type="term" value="F:ubiquitin-protein transferase activity"/>
    <property type="evidence" value="ECO:0007669"/>
    <property type="project" value="InterPro"/>
</dbReference>
<keyword evidence="2" id="KW-0732">Signal</keyword>
<evidence type="ECO:0000313" key="4">
    <source>
        <dbReference type="EnsemblProtists" id="EOD07201"/>
    </source>
</evidence>
<dbReference type="InterPro" id="IPR052085">
    <property type="entry name" value="WD-SAM-U-box"/>
</dbReference>
<dbReference type="Pfam" id="PF04564">
    <property type="entry name" value="U-box"/>
    <property type="match status" value="1"/>
</dbReference>
<dbReference type="eggNOG" id="ENOG502SZ7V">
    <property type="taxonomic scope" value="Eukaryota"/>
</dbReference>
<feature type="domain" description="U-box" evidence="3">
    <location>
        <begin position="346"/>
        <end position="420"/>
    </location>
</feature>